<keyword evidence="11" id="KW-0408">Iron</keyword>
<keyword evidence="3" id="KW-0539">Nucleus</keyword>
<evidence type="ECO:0000256" key="1">
    <source>
        <dbReference type="ARBA" id="ARBA00004123"/>
    </source>
</evidence>
<protein>
    <recommendedName>
        <fullName evidence="9">Pirin</fullName>
        <ecNumber evidence="8">1.13.11.24</ecNumber>
    </recommendedName>
    <alternativeName>
        <fullName evidence="10">Probable quercetin 2,3-dioxygenase PIR</fullName>
    </alternativeName>
</protein>
<dbReference type="InterPro" id="IPR003829">
    <property type="entry name" value="Pirin_N_dom"/>
</dbReference>
<dbReference type="GO" id="GO:0005634">
    <property type="term" value="C:nucleus"/>
    <property type="evidence" value="ECO:0007669"/>
    <property type="project" value="UniProtKB-SubCell"/>
</dbReference>
<dbReference type="EC" id="1.13.11.24" evidence="8"/>
<sequence length="287" mass="32294">MSRSINQKVLSVEQDEGMGARVRRSIGRQELRSFDPFLMLDEFRVTAPAGFPDHPHRGFETVTYMLTGSFRHEDFCGHKGTINPGDLQWMTAGRGIVHCEMPHGKETGHGLQLWVNLRKTDKMMEPKYQELIAKDIPQATKEGVTVKVIAGEAFGIKSQVYTRTPTAYLDFKMQKGSHLSQPIPAGWNSFIYILEGSALFGREAKQEVGEAHYTLTLNQDGDRLDVFNKDSDVCHFVLVAGQPLNEPVVQHGPFVMNTQEEIRQAISDYQQGKNGFEKAHSWASQGR</sequence>
<gene>
    <name evidence="15" type="ORF">V1264_004870</name>
</gene>
<dbReference type="FunFam" id="2.60.120.10:FF:000055">
    <property type="entry name" value="pirin"/>
    <property type="match status" value="1"/>
</dbReference>
<keyword evidence="11" id="KW-0479">Metal-binding</keyword>
<dbReference type="Pfam" id="PF05726">
    <property type="entry name" value="Pirin_C"/>
    <property type="match status" value="1"/>
</dbReference>
<feature type="binding site" evidence="11">
    <location>
        <position position="54"/>
    </location>
    <ligand>
        <name>Fe cation</name>
        <dbReference type="ChEBI" id="CHEBI:24875"/>
    </ligand>
</feature>
<evidence type="ECO:0000313" key="16">
    <source>
        <dbReference type="Proteomes" id="UP001374579"/>
    </source>
</evidence>
<comment type="caution">
    <text evidence="15">The sequence shown here is derived from an EMBL/GenBank/DDBJ whole genome shotgun (WGS) entry which is preliminary data.</text>
</comment>
<dbReference type="EMBL" id="JBAMIC010000013">
    <property type="protein sequence ID" value="KAK7097969.1"/>
    <property type="molecule type" value="Genomic_DNA"/>
</dbReference>
<evidence type="ECO:0000256" key="7">
    <source>
        <dbReference type="ARBA" id="ARBA00064668"/>
    </source>
</evidence>
<comment type="subunit">
    <text evidence="7">May interact with NF1/CTF1. Interacts with BCL3. Identified in a complex comprised of PIR, BLC3, NFKB1 and target DNA.</text>
</comment>
<reference evidence="15 16" key="1">
    <citation type="submission" date="2024-02" db="EMBL/GenBank/DDBJ databases">
        <title>Chromosome-scale genome assembly of the rough periwinkle Littorina saxatilis.</title>
        <authorList>
            <person name="De Jode A."/>
            <person name="Faria R."/>
            <person name="Formenti G."/>
            <person name="Sims Y."/>
            <person name="Smith T.P."/>
            <person name="Tracey A."/>
            <person name="Wood J.M.D."/>
            <person name="Zagrodzka Z.B."/>
            <person name="Johannesson K."/>
            <person name="Butlin R.K."/>
            <person name="Leder E.H."/>
        </authorList>
    </citation>
    <scope>NUCLEOTIDE SEQUENCE [LARGE SCALE GENOMIC DNA]</scope>
    <source>
        <strain evidence="15">Snail1</strain>
        <tissue evidence="15">Muscle</tissue>
    </source>
</reference>
<feature type="domain" description="Pirin N-terminal" evidence="13">
    <location>
        <begin position="20"/>
        <end position="115"/>
    </location>
</feature>
<evidence type="ECO:0000256" key="4">
    <source>
        <dbReference type="ARBA" id="ARBA00050845"/>
    </source>
</evidence>
<dbReference type="Pfam" id="PF02678">
    <property type="entry name" value="Pirin"/>
    <property type="match status" value="1"/>
</dbReference>
<comment type="catalytic activity">
    <reaction evidence="4">
        <text>quercetin + O2 = 2-(3,4-dihydroxybenzoyloxy)-4,6-dihydroxybenzoate + CO</text>
        <dbReference type="Rhea" id="RHEA:15381"/>
        <dbReference type="ChEBI" id="CHEBI:15379"/>
        <dbReference type="ChEBI" id="CHEBI:17245"/>
        <dbReference type="ChEBI" id="CHEBI:57628"/>
        <dbReference type="ChEBI" id="CHEBI:57694"/>
        <dbReference type="EC" id="1.13.11.24"/>
    </reaction>
</comment>
<evidence type="ECO:0000256" key="3">
    <source>
        <dbReference type="ARBA" id="ARBA00023242"/>
    </source>
</evidence>
<evidence type="ECO:0000256" key="5">
    <source>
        <dbReference type="ARBA" id="ARBA00054987"/>
    </source>
</evidence>
<evidence type="ECO:0000256" key="11">
    <source>
        <dbReference type="PIRSR" id="PIRSR006232-1"/>
    </source>
</evidence>
<keyword evidence="16" id="KW-1185">Reference proteome</keyword>
<evidence type="ECO:0000259" key="13">
    <source>
        <dbReference type="Pfam" id="PF02678"/>
    </source>
</evidence>
<evidence type="ECO:0000256" key="6">
    <source>
        <dbReference type="ARBA" id="ARBA00060642"/>
    </source>
</evidence>
<dbReference type="Proteomes" id="UP001374579">
    <property type="component" value="Unassembled WGS sequence"/>
</dbReference>
<evidence type="ECO:0000256" key="8">
    <source>
        <dbReference type="ARBA" id="ARBA00066677"/>
    </source>
</evidence>
<evidence type="ECO:0000259" key="14">
    <source>
        <dbReference type="Pfam" id="PF05726"/>
    </source>
</evidence>
<evidence type="ECO:0000256" key="9">
    <source>
        <dbReference type="ARBA" id="ARBA00069068"/>
    </source>
</evidence>
<dbReference type="Gene3D" id="2.60.120.10">
    <property type="entry name" value="Jelly Rolls"/>
    <property type="match status" value="2"/>
</dbReference>
<organism evidence="15 16">
    <name type="scientific">Littorina saxatilis</name>
    <dbReference type="NCBI Taxonomy" id="31220"/>
    <lineage>
        <taxon>Eukaryota</taxon>
        <taxon>Metazoa</taxon>
        <taxon>Spiralia</taxon>
        <taxon>Lophotrochozoa</taxon>
        <taxon>Mollusca</taxon>
        <taxon>Gastropoda</taxon>
        <taxon>Caenogastropoda</taxon>
        <taxon>Littorinimorpha</taxon>
        <taxon>Littorinoidea</taxon>
        <taxon>Littorinidae</taxon>
        <taxon>Littorina</taxon>
    </lineage>
</organism>
<dbReference type="GO" id="GO:0008127">
    <property type="term" value="F:quercetin 2,3-dioxygenase activity"/>
    <property type="evidence" value="ECO:0007669"/>
    <property type="project" value="UniProtKB-EC"/>
</dbReference>
<comment type="cofactor">
    <cofactor evidence="11">
        <name>Fe cation</name>
        <dbReference type="ChEBI" id="CHEBI:24875"/>
    </cofactor>
    <text evidence="11">Binds 1 Fe cation per subunit.</text>
</comment>
<dbReference type="PIRSF" id="PIRSF006232">
    <property type="entry name" value="Pirin"/>
    <property type="match status" value="1"/>
</dbReference>
<dbReference type="CDD" id="cd02909">
    <property type="entry name" value="cupin_pirin_N"/>
    <property type="match status" value="1"/>
</dbReference>
<dbReference type="CDD" id="cd02247">
    <property type="entry name" value="cupin_pirin_C"/>
    <property type="match status" value="1"/>
</dbReference>
<feature type="domain" description="Pirin C-terminal" evidence="14">
    <location>
        <begin position="168"/>
        <end position="275"/>
    </location>
</feature>
<evidence type="ECO:0000256" key="2">
    <source>
        <dbReference type="ARBA" id="ARBA00008416"/>
    </source>
</evidence>
<dbReference type="InterPro" id="IPR011051">
    <property type="entry name" value="RmlC_Cupin_sf"/>
</dbReference>
<dbReference type="InterPro" id="IPR008778">
    <property type="entry name" value="Pirin_C_dom"/>
</dbReference>
<dbReference type="GO" id="GO:0046872">
    <property type="term" value="F:metal ion binding"/>
    <property type="evidence" value="ECO:0007669"/>
    <property type="project" value="UniProtKB-KW"/>
</dbReference>
<evidence type="ECO:0000256" key="10">
    <source>
        <dbReference type="ARBA" id="ARBA00077684"/>
    </source>
</evidence>
<feature type="binding site" evidence="11">
    <location>
        <position position="100"/>
    </location>
    <ligand>
        <name>Fe cation</name>
        <dbReference type="ChEBI" id="CHEBI:24875"/>
    </ligand>
</feature>
<name>A0AAN9G7Z0_9CAEN</name>
<dbReference type="PANTHER" id="PTHR13903:SF8">
    <property type="entry name" value="PIRIN"/>
    <property type="match status" value="1"/>
</dbReference>
<comment type="pathway">
    <text evidence="6">Flavonoid metabolism; quercetin degradation.</text>
</comment>
<feature type="binding site" evidence="11">
    <location>
        <position position="98"/>
    </location>
    <ligand>
        <name>Fe cation</name>
        <dbReference type="ChEBI" id="CHEBI:24875"/>
    </ligand>
</feature>
<feature type="binding site" evidence="11">
    <location>
        <position position="56"/>
    </location>
    <ligand>
        <name>Fe cation</name>
        <dbReference type="ChEBI" id="CHEBI:24875"/>
    </ligand>
</feature>
<comment type="function">
    <text evidence="5">Transcriptional coregulator of NF-kappa-B which facilitates binding of NF-kappa-B proteins to target kappa-B genes in a redox-state-dependent manner. May be required for efficient terminal myeloid maturation of hematopoietic cells. Has quercetin 2,3-dioxygenase activity (in vitro).</text>
</comment>
<dbReference type="InterPro" id="IPR012093">
    <property type="entry name" value="Pirin"/>
</dbReference>
<dbReference type="PANTHER" id="PTHR13903">
    <property type="entry name" value="PIRIN-RELATED"/>
    <property type="match status" value="1"/>
</dbReference>
<dbReference type="SUPFAM" id="SSF51182">
    <property type="entry name" value="RmlC-like cupins"/>
    <property type="match status" value="1"/>
</dbReference>
<evidence type="ECO:0000313" key="15">
    <source>
        <dbReference type="EMBL" id="KAK7097969.1"/>
    </source>
</evidence>
<comment type="similarity">
    <text evidence="2 12">Belongs to the pirin family.</text>
</comment>
<accession>A0AAN9G7Z0</accession>
<comment type="subcellular location">
    <subcellularLocation>
        <location evidence="1">Nucleus</location>
    </subcellularLocation>
</comment>
<dbReference type="InterPro" id="IPR014710">
    <property type="entry name" value="RmlC-like_jellyroll"/>
</dbReference>
<evidence type="ECO:0000256" key="12">
    <source>
        <dbReference type="RuleBase" id="RU003457"/>
    </source>
</evidence>
<proteinExistence type="inferred from homology"/>
<dbReference type="AlphaFoldDB" id="A0AAN9G7Z0"/>